<keyword evidence="2 10" id="KW-0645">Protease</keyword>
<dbReference type="OrthoDB" id="291007at2759"/>
<keyword evidence="7" id="KW-0865">Zymogen</keyword>
<keyword evidence="15" id="KW-1185">Reference proteome</keyword>
<feature type="chain" id="PRO_5005110127" description="Metalloendopeptidase" evidence="11">
    <location>
        <begin position="20"/>
        <end position="367"/>
    </location>
</feature>
<evidence type="ECO:0000259" key="12">
    <source>
        <dbReference type="PROSITE" id="PS51670"/>
    </source>
</evidence>
<dbReference type="AlphaFoldDB" id="A0A0B2VJP0"/>
<evidence type="ECO:0000256" key="6">
    <source>
        <dbReference type="ARBA" id="ARBA00023049"/>
    </source>
</evidence>
<keyword evidence="8 10" id="KW-1015">Disulfide bond</keyword>
<accession>A0A0B2VJP0</accession>
<feature type="signal peptide" evidence="11">
    <location>
        <begin position="1"/>
        <end position="19"/>
    </location>
</feature>
<feature type="binding site" evidence="10">
    <location>
        <position position="164"/>
    </location>
    <ligand>
        <name>Zn(2+)</name>
        <dbReference type="ChEBI" id="CHEBI:29105"/>
        <note>catalytic</note>
    </ligand>
</feature>
<evidence type="ECO:0000256" key="5">
    <source>
        <dbReference type="ARBA" id="ARBA00022833"/>
    </source>
</evidence>
<proteinExistence type="predicted"/>
<comment type="function">
    <text evidence="1">Metalloprotease.</text>
</comment>
<keyword evidence="4 10" id="KW-0378">Hydrolase</keyword>
<evidence type="ECO:0000259" key="13">
    <source>
        <dbReference type="PROSITE" id="PS51864"/>
    </source>
</evidence>
<feature type="binding site" evidence="10">
    <location>
        <position position="154"/>
    </location>
    <ligand>
        <name>Zn(2+)</name>
        <dbReference type="ChEBI" id="CHEBI:29105"/>
        <note>catalytic</note>
    </ligand>
</feature>
<dbReference type="EMBL" id="JPKZ01001479">
    <property type="protein sequence ID" value="KHN81619.1"/>
    <property type="molecule type" value="Genomic_DNA"/>
</dbReference>
<feature type="domain" description="ShKT" evidence="12">
    <location>
        <begin position="274"/>
        <end position="310"/>
    </location>
</feature>
<evidence type="ECO:0000313" key="15">
    <source>
        <dbReference type="Proteomes" id="UP000031036"/>
    </source>
</evidence>
<evidence type="ECO:0000313" key="14">
    <source>
        <dbReference type="EMBL" id="KHN81619.1"/>
    </source>
</evidence>
<dbReference type="PANTHER" id="PTHR10127">
    <property type="entry name" value="DISCOIDIN, CUB, EGF, LAMININ , AND ZINC METALLOPROTEASE DOMAIN CONTAINING"/>
    <property type="match status" value="1"/>
</dbReference>
<feature type="domain" description="ShKT" evidence="12">
    <location>
        <begin position="331"/>
        <end position="367"/>
    </location>
</feature>
<dbReference type="PROSITE" id="PS51864">
    <property type="entry name" value="ASTACIN"/>
    <property type="match status" value="1"/>
</dbReference>
<dbReference type="EC" id="3.4.24.-" evidence="11"/>
<evidence type="ECO:0000256" key="2">
    <source>
        <dbReference type="ARBA" id="ARBA00022670"/>
    </source>
</evidence>
<dbReference type="GO" id="GO:0008270">
    <property type="term" value="F:zinc ion binding"/>
    <property type="evidence" value="ECO:0007669"/>
    <property type="project" value="UniProtKB-UniRule"/>
</dbReference>
<dbReference type="InterPro" id="IPR024079">
    <property type="entry name" value="MetalloPept_cat_dom_sf"/>
</dbReference>
<keyword evidence="6 10" id="KW-0482">Metalloprotease</keyword>
<dbReference type="InterPro" id="IPR001506">
    <property type="entry name" value="Peptidase_M12A"/>
</dbReference>
<dbReference type="SMART" id="SM00254">
    <property type="entry name" value="ShKT"/>
    <property type="match status" value="2"/>
</dbReference>
<comment type="caution">
    <text evidence="9">Lacks conserved residue(s) required for the propagation of feature annotation.</text>
</comment>
<dbReference type="PANTHER" id="PTHR10127:SF852">
    <property type="entry name" value="ZINC METALLOPROTEINASE NAS-12"/>
    <property type="match status" value="1"/>
</dbReference>
<evidence type="ECO:0000256" key="1">
    <source>
        <dbReference type="ARBA" id="ARBA00002657"/>
    </source>
</evidence>
<dbReference type="PROSITE" id="PS51670">
    <property type="entry name" value="SHKT"/>
    <property type="match status" value="2"/>
</dbReference>
<dbReference type="Pfam" id="PF01400">
    <property type="entry name" value="Astacin"/>
    <property type="match status" value="1"/>
</dbReference>
<name>A0A0B2VJP0_TOXCA</name>
<keyword evidence="11" id="KW-0732">Signal</keyword>
<protein>
    <recommendedName>
        <fullName evidence="11">Metalloendopeptidase</fullName>
        <ecNumber evidence="11">3.4.24.-</ecNumber>
    </recommendedName>
</protein>
<dbReference type="CDD" id="cd04280">
    <property type="entry name" value="ZnMc_astacin_like"/>
    <property type="match status" value="1"/>
</dbReference>
<feature type="domain" description="Peptidase M12A" evidence="13">
    <location>
        <begin position="63"/>
        <end position="262"/>
    </location>
</feature>
<evidence type="ECO:0000256" key="8">
    <source>
        <dbReference type="ARBA" id="ARBA00023157"/>
    </source>
</evidence>
<dbReference type="SMART" id="SM00235">
    <property type="entry name" value="ZnMc"/>
    <property type="match status" value="1"/>
</dbReference>
<dbReference type="Gene3D" id="1.10.10.1940">
    <property type="match status" value="2"/>
</dbReference>
<dbReference type="GO" id="GO:0004222">
    <property type="term" value="F:metalloendopeptidase activity"/>
    <property type="evidence" value="ECO:0007669"/>
    <property type="project" value="UniProtKB-UniRule"/>
</dbReference>
<dbReference type="GO" id="GO:0006508">
    <property type="term" value="P:proteolysis"/>
    <property type="evidence" value="ECO:0007669"/>
    <property type="project" value="UniProtKB-KW"/>
</dbReference>
<dbReference type="STRING" id="6265.A0A0B2VJP0"/>
<gene>
    <name evidence="14" type="primary">nas-12</name>
    <name evidence="14" type="ORF">Tcan_03494</name>
</gene>
<dbReference type="InterPro" id="IPR034035">
    <property type="entry name" value="Astacin-like_dom"/>
</dbReference>
<dbReference type="SUPFAM" id="SSF55486">
    <property type="entry name" value="Metalloproteases ('zincins'), catalytic domain"/>
    <property type="match status" value="1"/>
</dbReference>
<evidence type="ECO:0000256" key="3">
    <source>
        <dbReference type="ARBA" id="ARBA00022723"/>
    </source>
</evidence>
<comment type="cofactor">
    <cofactor evidence="10 11">
        <name>Zn(2+)</name>
        <dbReference type="ChEBI" id="CHEBI:29105"/>
    </cofactor>
    <text evidence="10 11">Binds 1 zinc ion per subunit.</text>
</comment>
<keyword evidence="5 10" id="KW-0862">Zinc</keyword>
<feature type="binding site" evidence="10">
    <location>
        <position position="158"/>
    </location>
    <ligand>
        <name>Zn(2+)</name>
        <dbReference type="ChEBI" id="CHEBI:29105"/>
        <note>catalytic</note>
    </ligand>
</feature>
<dbReference type="Pfam" id="PF01549">
    <property type="entry name" value="ShK"/>
    <property type="match status" value="2"/>
</dbReference>
<dbReference type="InterPro" id="IPR003582">
    <property type="entry name" value="ShKT_dom"/>
</dbReference>
<evidence type="ECO:0000256" key="10">
    <source>
        <dbReference type="PROSITE-ProRule" id="PRU01211"/>
    </source>
</evidence>
<evidence type="ECO:0000256" key="9">
    <source>
        <dbReference type="PROSITE-ProRule" id="PRU01005"/>
    </source>
</evidence>
<feature type="active site" evidence="10">
    <location>
        <position position="155"/>
    </location>
</feature>
<evidence type="ECO:0000256" key="7">
    <source>
        <dbReference type="ARBA" id="ARBA00023145"/>
    </source>
</evidence>
<organism evidence="14 15">
    <name type="scientific">Toxocara canis</name>
    <name type="common">Canine roundworm</name>
    <dbReference type="NCBI Taxonomy" id="6265"/>
    <lineage>
        <taxon>Eukaryota</taxon>
        <taxon>Metazoa</taxon>
        <taxon>Ecdysozoa</taxon>
        <taxon>Nematoda</taxon>
        <taxon>Chromadorea</taxon>
        <taxon>Rhabditida</taxon>
        <taxon>Spirurina</taxon>
        <taxon>Ascaridomorpha</taxon>
        <taxon>Ascaridoidea</taxon>
        <taxon>Toxocaridae</taxon>
        <taxon>Toxocara</taxon>
    </lineage>
</organism>
<comment type="caution">
    <text evidence="14">The sequence shown here is derived from an EMBL/GenBank/DDBJ whole genome shotgun (WGS) entry which is preliminary data.</text>
</comment>
<sequence>MEITHTTVVVLTITGMVSALSETLKSSWQINTLLNADVRFGDLLVSPRQLRKYLGAEEKPKFVARKDIYDTRWQNNVVPFQLSNQYDMAEKAFIVEALHELQRRSCFIFVKRTTQADYISIEPLDGCYSYVGRIGGRQVMSLASDCLARHIIWHEMMHAIGFEHEHQRPDRDAYIRVEYNNVIPGQIVNFEKLKANEVDLYDDIYDYHSIMHYDGTAFGQYDRKAMKRLATMIPLKRGIQLSENTDFTRLDIEKLNQLGKCTKRSDKPYQGSNCDDTDSNCSKLVSEGLCEHLLYKDLMREACKASCGFCLNKQKVDNDLMHNETNVSKNCVDKVSSCAIYALNGFCTNPFYVEARKQHCKMTCRLC</sequence>
<dbReference type="Gene3D" id="3.40.390.10">
    <property type="entry name" value="Collagenase (Catalytic Domain)"/>
    <property type="match status" value="1"/>
</dbReference>
<reference evidence="14 15" key="1">
    <citation type="submission" date="2014-11" db="EMBL/GenBank/DDBJ databases">
        <title>Genetic blueprint of the zoonotic pathogen Toxocara canis.</title>
        <authorList>
            <person name="Zhu X.-Q."/>
            <person name="Korhonen P.K."/>
            <person name="Cai H."/>
            <person name="Young N.D."/>
            <person name="Nejsum P."/>
            <person name="von Samson-Himmelstjerna G."/>
            <person name="Boag P.R."/>
            <person name="Tan P."/>
            <person name="Li Q."/>
            <person name="Min J."/>
            <person name="Yang Y."/>
            <person name="Wang X."/>
            <person name="Fang X."/>
            <person name="Hall R.S."/>
            <person name="Hofmann A."/>
            <person name="Sternberg P.W."/>
            <person name="Jex A.R."/>
            <person name="Gasser R.B."/>
        </authorList>
    </citation>
    <scope>NUCLEOTIDE SEQUENCE [LARGE SCALE GENOMIC DNA]</scope>
    <source>
        <strain evidence="14">PN_DK_2014</strain>
    </source>
</reference>
<keyword evidence="3 10" id="KW-0479">Metal-binding</keyword>
<evidence type="ECO:0000256" key="4">
    <source>
        <dbReference type="ARBA" id="ARBA00022801"/>
    </source>
</evidence>
<evidence type="ECO:0000256" key="11">
    <source>
        <dbReference type="RuleBase" id="RU361183"/>
    </source>
</evidence>
<feature type="disulfide bond" evidence="10">
    <location>
        <begin position="106"/>
        <end position="261"/>
    </location>
</feature>
<dbReference type="MEROPS" id="M12.A20"/>
<dbReference type="OMA" id="RWENNIV"/>
<dbReference type="Proteomes" id="UP000031036">
    <property type="component" value="Unassembled WGS sequence"/>
</dbReference>
<dbReference type="InterPro" id="IPR006026">
    <property type="entry name" value="Peptidase_Metallo"/>
</dbReference>
<dbReference type="PRINTS" id="PR00480">
    <property type="entry name" value="ASTACIN"/>
</dbReference>